<dbReference type="Gene3D" id="1.20.120.530">
    <property type="entry name" value="GntR ligand-binding domain-like"/>
    <property type="match status" value="1"/>
</dbReference>
<dbReference type="Pfam" id="PF07729">
    <property type="entry name" value="FCD"/>
    <property type="match status" value="1"/>
</dbReference>
<dbReference type="Pfam" id="PF00392">
    <property type="entry name" value="GntR"/>
    <property type="match status" value="1"/>
</dbReference>
<dbReference type="SUPFAM" id="SSF46785">
    <property type="entry name" value="Winged helix' DNA-binding domain"/>
    <property type="match status" value="1"/>
</dbReference>
<feature type="domain" description="HTH gntR-type" evidence="4">
    <location>
        <begin position="1"/>
        <end position="65"/>
    </location>
</feature>
<dbReference type="Proteomes" id="UP000251205">
    <property type="component" value="Unassembled WGS sequence"/>
</dbReference>
<evidence type="ECO:0000259" key="4">
    <source>
        <dbReference type="PROSITE" id="PS50949"/>
    </source>
</evidence>
<sequence>MDVTDQLRQWLETAQIRPDGRLPPERELAVTLGLSRAELRKGLALLEAEGLLWRRVGKGTFVSAPAERRRPDASAMAERVSPPEAMQVRRVLEPEIAALAARTATGLQIARMKALCAEMRKAPAWPDYQRLDCEFHASIAAAAGNNLLAEIFDIVNEVRRRVVWGGLDKRSYGPPADYHSFDEHEAIVAAIESRDRAGAAEAMRNHLVATELDLMGK</sequence>
<dbReference type="InterPro" id="IPR008920">
    <property type="entry name" value="TF_FadR/GntR_C"/>
</dbReference>
<evidence type="ECO:0000313" key="6">
    <source>
        <dbReference type="Proteomes" id="UP000251205"/>
    </source>
</evidence>
<organism evidence="5 6">
    <name type="scientific">Rhizobium tropici</name>
    <dbReference type="NCBI Taxonomy" id="398"/>
    <lineage>
        <taxon>Bacteria</taxon>
        <taxon>Pseudomonadati</taxon>
        <taxon>Pseudomonadota</taxon>
        <taxon>Alphaproteobacteria</taxon>
        <taxon>Hyphomicrobiales</taxon>
        <taxon>Rhizobiaceae</taxon>
        <taxon>Rhizobium/Agrobacterium group</taxon>
        <taxon>Rhizobium</taxon>
    </lineage>
</organism>
<dbReference type="PRINTS" id="PR00035">
    <property type="entry name" value="HTHGNTR"/>
</dbReference>
<dbReference type="InterPro" id="IPR011711">
    <property type="entry name" value="GntR_C"/>
</dbReference>
<evidence type="ECO:0000256" key="2">
    <source>
        <dbReference type="ARBA" id="ARBA00023125"/>
    </source>
</evidence>
<dbReference type="Gene3D" id="1.10.10.10">
    <property type="entry name" value="Winged helix-like DNA-binding domain superfamily/Winged helix DNA-binding domain"/>
    <property type="match status" value="1"/>
</dbReference>
<evidence type="ECO:0000256" key="1">
    <source>
        <dbReference type="ARBA" id="ARBA00023015"/>
    </source>
</evidence>
<keyword evidence="2" id="KW-0238">DNA-binding</keyword>
<protein>
    <submittedName>
        <fullName evidence="5">GntR family transcriptional regulator</fullName>
    </submittedName>
</protein>
<dbReference type="SUPFAM" id="SSF48008">
    <property type="entry name" value="GntR ligand-binding domain-like"/>
    <property type="match status" value="1"/>
</dbReference>
<dbReference type="OrthoDB" id="284307at2"/>
<dbReference type="SMART" id="SM00345">
    <property type="entry name" value="HTH_GNTR"/>
    <property type="match status" value="1"/>
</dbReference>
<dbReference type="EMBL" id="QMKK01000032">
    <property type="protein sequence ID" value="RAX41132.1"/>
    <property type="molecule type" value="Genomic_DNA"/>
</dbReference>
<dbReference type="PROSITE" id="PS50949">
    <property type="entry name" value="HTH_GNTR"/>
    <property type="match status" value="1"/>
</dbReference>
<dbReference type="InterPro" id="IPR000524">
    <property type="entry name" value="Tscrpt_reg_HTH_GntR"/>
</dbReference>
<proteinExistence type="predicted"/>
<dbReference type="InterPro" id="IPR036388">
    <property type="entry name" value="WH-like_DNA-bd_sf"/>
</dbReference>
<keyword evidence="1" id="KW-0805">Transcription regulation</keyword>
<name>A0A329YH30_RHITR</name>
<reference evidence="5 6" key="1">
    <citation type="submission" date="2018-06" db="EMBL/GenBank/DDBJ databases">
        <title>Whole Genome Sequence of an efficient microsymbiont, Rhizobium tropici.</title>
        <authorList>
            <person name="Srinivasan R."/>
            <person name="Singh H.V."/>
            <person name="Srivastava R."/>
            <person name="Kumari B."/>
            <person name="Radhakrishna A."/>
        </authorList>
    </citation>
    <scope>NUCLEOTIDE SEQUENCE [LARGE SCALE GENOMIC DNA]</scope>
    <source>
        <strain evidence="5 6">IGFRI Rhizo-19</strain>
    </source>
</reference>
<dbReference type="AlphaFoldDB" id="A0A329YH30"/>
<dbReference type="PANTHER" id="PTHR43537">
    <property type="entry name" value="TRANSCRIPTIONAL REGULATOR, GNTR FAMILY"/>
    <property type="match status" value="1"/>
</dbReference>
<dbReference type="GO" id="GO:0003677">
    <property type="term" value="F:DNA binding"/>
    <property type="evidence" value="ECO:0007669"/>
    <property type="project" value="UniProtKB-KW"/>
</dbReference>
<evidence type="ECO:0000313" key="5">
    <source>
        <dbReference type="EMBL" id="RAX41132.1"/>
    </source>
</evidence>
<dbReference type="SMART" id="SM00895">
    <property type="entry name" value="FCD"/>
    <property type="match status" value="1"/>
</dbReference>
<gene>
    <name evidence="5" type="ORF">DQ393_12750</name>
</gene>
<keyword evidence="3" id="KW-0804">Transcription</keyword>
<dbReference type="GO" id="GO:0003700">
    <property type="term" value="F:DNA-binding transcription factor activity"/>
    <property type="evidence" value="ECO:0007669"/>
    <property type="project" value="InterPro"/>
</dbReference>
<dbReference type="PANTHER" id="PTHR43537:SF5">
    <property type="entry name" value="UXU OPERON TRANSCRIPTIONAL REGULATOR"/>
    <property type="match status" value="1"/>
</dbReference>
<evidence type="ECO:0000256" key="3">
    <source>
        <dbReference type="ARBA" id="ARBA00023163"/>
    </source>
</evidence>
<accession>A0A329YH30</accession>
<comment type="caution">
    <text evidence="5">The sequence shown here is derived from an EMBL/GenBank/DDBJ whole genome shotgun (WGS) entry which is preliminary data.</text>
</comment>
<dbReference type="InterPro" id="IPR036390">
    <property type="entry name" value="WH_DNA-bd_sf"/>
</dbReference>